<protein>
    <submittedName>
        <fullName evidence="4">AAA family ATPase</fullName>
    </submittedName>
</protein>
<accession>A0ABZ2RU40</accession>
<evidence type="ECO:0000259" key="3">
    <source>
        <dbReference type="SMART" id="SM00382"/>
    </source>
</evidence>
<dbReference type="Pfam" id="PF16193">
    <property type="entry name" value="AAA_assoc_2"/>
    <property type="match status" value="1"/>
</dbReference>
<dbReference type="PANTHER" id="PTHR13779:SF7">
    <property type="entry name" value="ATPASE WRNIP1"/>
    <property type="match status" value="1"/>
</dbReference>
<name>A0ABZ2RU40_9BACT</name>
<dbReference type="SUPFAM" id="SSF48019">
    <property type="entry name" value="post-AAA+ oligomerization domain-like"/>
    <property type="match status" value="1"/>
</dbReference>
<gene>
    <name evidence="4" type="ORF">WG617_00730</name>
</gene>
<dbReference type="RefSeq" id="WP_338822774.1">
    <property type="nucleotide sequence ID" value="NZ_CP148067.1"/>
</dbReference>
<dbReference type="Gene3D" id="3.40.50.300">
    <property type="entry name" value="P-loop containing nucleotide triphosphate hydrolases"/>
    <property type="match status" value="1"/>
</dbReference>
<dbReference type="Pfam" id="PF12002">
    <property type="entry name" value="MgsA_C"/>
    <property type="match status" value="1"/>
</dbReference>
<keyword evidence="5" id="KW-1185">Reference proteome</keyword>
<evidence type="ECO:0000313" key="4">
    <source>
        <dbReference type="EMBL" id="WXL29165.1"/>
    </source>
</evidence>
<dbReference type="SMART" id="SM00382">
    <property type="entry name" value="AAA"/>
    <property type="match status" value="1"/>
</dbReference>
<dbReference type="Pfam" id="PF05496">
    <property type="entry name" value="RuvB_N"/>
    <property type="match status" value="1"/>
</dbReference>
<dbReference type="Gene3D" id="1.10.3710.10">
    <property type="entry name" value="DNA polymerase III clamp loader subunits, C-terminal domain"/>
    <property type="match status" value="1"/>
</dbReference>
<dbReference type="Proteomes" id="UP001477443">
    <property type="component" value="Chromosome"/>
</dbReference>
<dbReference type="SUPFAM" id="SSF52540">
    <property type="entry name" value="P-loop containing nucleoside triphosphate hydrolases"/>
    <property type="match status" value="1"/>
</dbReference>
<dbReference type="InterPro" id="IPR008921">
    <property type="entry name" value="DNA_pol3_clamp-load_cplx_C"/>
</dbReference>
<dbReference type="InterPro" id="IPR032423">
    <property type="entry name" value="AAA_assoc_2"/>
</dbReference>
<dbReference type="InterPro" id="IPR021886">
    <property type="entry name" value="MgsA_C"/>
</dbReference>
<evidence type="ECO:0000256" key="2">
    <source>
        <dbReference type="ARBA" id="ARBA00022840"/>
    </source>
</evidence>
<dbReference type="InterPro" id="IPR027417">
    <property type="entry name" value="P-loop_NTPase"/>
</dbReference>
<proteinExistence type="predicted"/>
<keyword evidence="2" id="KW-0067">ATP-binding</keyword>
<dbReference type="InterPro" id="IPR008824">
    <property type="entry name" value="RuvB-like_N"/>
</dbReference>
<dbReference type="EMBL" id="CP148067">
    <property type="protein sequence ID" value="WXL29165.1"/>
    <property type="molecule type" value="Genomic_DNA"/>
</dbReference>
<dbReference type="Gene3D" id="1.20.272.10">
    <property type="match status" value="1"/>
</dbReference>
<evidence type="ECO:0000313" key="5">
    <source>
        <dbReference type="Proteomes" id="UP001477443"/>
    </source>
</evidence>
<sequence length="403" mass="46066">MKNLANELRPKTLNDIIGQTNTINLLKNVAKNKILSSFIFFGEAGTGKTSTANALANDLGLKHDTFNASVGTKNELIKLLQENEVVIIDEIHRLNVDKQDILLSYLEYDKVIIYATTTENPYFRVNPALRSRMQILQFNKFTEEELYSGIQKNLKKYFPKLILNDYTLKQFVKISNGDYRSCLNNLQMLALVKEEGEISLEDIKKILPNMTFYSDFNSSAHYNNLSAFHKSLRGSDVDAALYYGALILKTGDFQGLFRRLLCCSYEDVGLADPTLPQKVHTAFKDVEQLGFPEANLPVYYAIIMVALARKSNSVYKAIIKTEDFLNYGNVYEVPKHLRDSHYKSASKLGDGIDYKYPHDFAKAVVKQIYLPNKIKNERFFELSDNDVLKISTYYEEIQKIKGE</sequence>
<reference evidence="4" key="1">
    <citation type="submission" date="2024-03" db="EMBL/GenBank/DDBJ databases">
        <title>Complete genome sequence of Mycoplasma felifaucium Z921 isolated from the trachea of a cheetah.</title>
        <authorList>
            <person name="Spergser J."/>
        </authorList>
    </citation>
    <scope>NUCLEOTIDE SEQUENCE [LARGE SCALE GENOMIC DNA]</scope>
    <source>
        <strain evidence="4">Z921</strain>
    </source>
</reference>
<dbReference type="Gene3D" id="1.10.8.60">
    <property type="match status" value="1"/>
</dbReference>
<dbReference type="InterPro" id="IPR003593">
    <property type="entry name" value="AAA+_ATPase"/>
</dbReference>
<evidence type="ECO:0000256" key="1">
    <source>
        <dbReference type="ARBA" id="ARBA00022741"/>
    </source>
</evidence>
<dbReference type="PANTHER" id="PTHR13779">
    <property type="entry name" value="WERNER HELICASE-INTERACTING PROTEIN 1 FAMILY MEMBER"/>
    <property type="match status" value="1"/>
</dbReference>
<keyword evidence="1" id="KW-0547">Nucleotide-binding</keyword>
<dbReference type="CDD" id="cd00009">
    <property type="entry name" value="AAA"/>
    <property type="match status" value="1"/>
</dbReference>
<feature type="domain" description="AAA+ ATPase" evidence="3">
    <location>
        <begin position="34"/>
        <end position="141"/>
    </location>
</feature>
<organism evidence="4 5">
    <name type="scientific">Mycoplasmopsis felifaucium</name>
    <dbReference type="NCBI Taxonomy" id="35768"/>
    <lineage>
        <taxon>Bacteria</taxon>
        <taxon>Bacillati</taxon>
        <taxon>Mycoplasmatota</taxon>
        <taxon>Mycoplasmoidales</taxon>
        <taxon>Metamycoplasmataceae</taxon>
        <taxon>Mycoplasmopsis</taxon>
    </lineage>
</organism>
<dbReference type="InterPro" id="IPR051314">
    <property type="entry name" value="AAA_ATPase_RarA/MGS1/WRNIP1"/>
</dbReference>